<protein>
    <submittedName>
        <fullName evidence="1">Uncharacterized protein</fullName>
    </submittedName>
</protein>
<keyword evidence="2" id="KW-1185">Reference proteome</keyword>
<organism evidence="1 2">
    <name type="scientific">Pseudorhizobium banfieldiae</name>
    <dbReference type="NCBI Taxonomy" id="1125847"/>
    <lineage>
        <taxon>Bacteria</taxon>
        <taxon>Pseudomonadati</taxon>
        <taxon>Pseudomonadota</taxon>
        <taxon>Alphaproteobacteria</taxon>
        <taxon>Hyphomicrobiales</taxon>
        <taxon>Rhizobiaceae</taxon>
        <taxon>Rhizobium/Agrobacterium group</taxon>
        <taxon>Pseudorhizobium</taxon>
    </lineage>
</organism>
<evidence type="ECO:0000313" key="2">
    <source>
        <dbReference type="Proteomes" id="UP000010792"/>
    </source>
</evidence>
<dbReference type="Proteomes" id="UP000010792">
    <property type="component" value="Chromosome"/>
</dbReference>
<proteinExistence type="predicted"/>
<gene>
    <name evidence="1" type="ORF">NT26_1042</name>
</gene>
<sequence>MWPSETVLDLDELALGILSPLSQGGFQVRLEFEPVAHEPFGDYMSTLI</sequence>
<name>L0ND83_9HYPH</name>
<accession>L0ND83</accession>
<dbReference type="AlphaFoldDB" id="L0ND83"/>
<dbReference type="EMBL" id="FO082820">
    <property type="protein sequence ID" value="CCF18766.1"/>
    <property type="molecule type" value="Genomic_DNA"/>
</dbReference>
<dbReference type="KEGG" id="rht:NT26_1042"/>
<evidence type="ECO:0000313" key="1">
    <source>
        <dbReference type="EMBL" id="CCF18766.1"/>
    </source>
</evidence>
<reference evidence="1 2" key="1">
    <citation type="journal article" date="2013" name="Genome Biol. Evol.">
        <title>Life in an arsenic-containing gold mine: genome and physiology of the autotrophic arsenite-oxidizing bacterium rhizobium sp. NT-26.</title>
        <authorList>
            <person name="Andres J."/>
            <person name="Arsene-Ploetze F."/>
            <person name="Barbe V."/>
            <person name="Brochier-Armanet C."/>
            <person name="Cleiss-Arnold J."/>
            <person name="Coppee J.Y."/>
            <person name="Dillies M.A."/>
            <person name="Geist"/>
            <person name="L"/>
            <person name="Joublin A."/>
            <person name="Koechler S."/>
            <person name="Lassalle F."/>
            <person name="Marchal M."/>
            <person name="Medigue C."/>
            <person name="Muller D."/>
            <person name="Nesme X."/>
            <person name="Plewniak F."/>
            <person name="Proux C."/>
            <person name="Ramirez-Bahena M.H."/>
            <person name="Schenowitz C."/>
            <person name="Sismeiro O."/>
            <person name="Vallenet D."/>
            <person name="Santini J.M."/>
            <person name="Bertin P.N."/>
        </authorList>
    </citation>
    <scope>NUCLEOTIDE SEQUENCE [LARGE SCALE GENOMIC DNA]</scope>
    <source>
        <strain evidence="1 2">NT-26</strain>
    </source>
</reference>